<organism evidence="2 3">
    <name type="scientific">Leucosporidium creatinivorum</name>
    <dbReference type="NCBI Taxonomy" id="106004"/>
    <lineage>
        <taxon>Eukaryota</taxon>
        <taxon>Fungi</taxon>
        <taxon>Dikarya</taxon>
        <taxon>Basidiomycota</taxon>
        <taxon>Pucciniomycotina</taxon>
        <taxon>Microbotryomycetes</taxon>
        <taxon>Leucosporidiales</taxon>
        <taxon>Leucosporidium</taxon>
    </lineage>
</organism>
<gene>
    <name evidence="2" type="ORF">BCR35DRAFT_350376</name>
</gene>
<dbReference type="PANTHER" id="PTHR12652">
    <property type="entry name" value="PEROXISOMAL BIOGENESIS FACTOR 11"/>
    <property type="match status" value="1"/>
</dbReference>
<evidence type="ECO:0000256" key="1">
    <source>
        <dbReference type="SAM" id="Coils"/>
    </source>
</evidence>
<dbReference type="OrthoDB" id="2537163at2759"/>
<dbReference type="GO" id="GO:0016559">
    <property type="term" value="P:peroxisome fission"/>
    <property type="evidence" value="ECO:0007669"/>
    <property type="project" value="TreeGrafter"/>
</dbReference>
<dbReference type="Proteomes" id="UP000193467">
    <property type="component" value="Unassembled WGS sequence"/>
</dbReference>
<reference evidence="2 3" key="1">
    <citation type="submission" date="2016-07" db="EMBL/GenBank/DDBJ databases">
        <title>Pervasive Adenine N6-methylation of Active Genes in Fungi.</title>
        <authorList>
            <consortium name="DOE Joint Genome Institute"/>
            <person name="Mondo S.J."/>
            <person name="Dannebaum R.O."/>
            <person name="Kuo R.C."/>
            <person name="Labutti K."/>
            <person name="Haridas S."/>
            <person name="Kuo A."/>
            <person name="Salamov A."/>
            <person name="Ahrendt S.R."/>
            <person name="Lipzen A."/>
            <person name="Sullivan W."/>
            <person name="Andreopoulos W.B."/>
            <person name="Clum A."/>
            <person name="Lindquist E."/>
            <person name="Daum C."/>
            <person name="Ramamoorthy G.K."/>
            <person name="Gryganskyi A."/>
            <person name="Culley D."/>
            <person name="Magnuson J.K."/>
            <person name="James T.Y."/>
            <person name="O'Malley M.A."/>
            <person name="Stajich J.E."/>
            <person name="Spatafora J.W."/>
            <person name="Visel A."/>
            <person name="Grigoriev I.V."/>
        </authorList>
    </citation>
    <scope>NUCLEOTIDE SEQUENCE [LARGE SCALE GENOMIC DNA]</scope>
    <source>
        <strain evidence="2 3">62-1032</strain>
    </source>
</reference>
<evidence type="ECO:0000313" key="3">
    <source>
        <dbReference type="Proteomes" id="UP000193467"/>
    </source>
</evidence>
<evidence type="ECO:0000313" key="2">
    <source>
        <dbReference type="EMBL" id="ORY89380.1"/>
    </source>
</evidence>
<dbReference type="GO" id="GO:0005778">
    <property type="term" value="C:peroxisomal membrane"/>
    <property type="evidence" value="ECO:0007669"/>
    <property type="project" value="TreeGrafter"/>
</dbReference>
<proteinExistence type="predicted"/>
<protein>
    <recommendedName>
        <fullName evidence="4">Peroxisomal biogenesis factor 11</fullName>
    </recommendedName>
</protein>
<dbReference type="STRING" id="106004.A0A1Y2G341"/>
<sequence length="358" mass="40524">MKSKRERRSTPLLPTCRCSWDFKMTTSHATASTSTYPLPSSSAHAHARTNSVTKYVHAQEPLFQKRTPLGFLSTADGREAGLRIAQYALRLTLYIRTRYLSAPILSRLLALVSALSAFRRLVALYDLSTIFYNSCSPIKLFNPFSWNRKPDIKGKGRADGARSRPWRVDDLLRLSRAALDVASIFADNTFLFARMSLLPLSKRSARKADRIADYATLLSSLLGLAQVAHSRSQVWAEGRAVRKGAIALEQRLEDFEFWVKGDGDEASLQGEKDEKEREERRLKDKIRSERRKLKRLREELNGLWWERLRLAAEGIFATYDVLELDTGSEGVKALSGFASASIMASQAWQEYAPPPPRR</sequence>
<name>A0A1Y2G341_9BASI</name>
<dbReference type="AlphaFoldDB" id="A0A1Y2G341"/>
<keyword evidence="3" id="KW-1185">Reference proteome</keyword>
<comment type="caution">
    <text evidence="2">The sequence shown here is derived from an EMBL/GenBank/DDBJ whole genome shotgun (WGS) entry which is preliminary data.</text>
</comment>
<dbReference type="PANTHER" id="PTHR12652:SF19">
    <property type="entry name" value="PEROXISOMAL BIOGENESIS FACTOR 11"/>
    <property type="match status" value="1"/>
</dbReference>
<accession>A0A1Y2G341</accession>
<dbReference type="EMBL" id="MCGR01000006">
    <property type="protein sequence ID" value="ORY89380.1"/>
    <property type="molecule type" value="Genomic_DNA"/>
</dbReference>
<dbReference type="InParanoid" id="A0A1Y2G341"/>
<feature type="coiled-coil region" evidence="1">
    <location>
        <begin position="265"/>
        <end position="303"/>
    </location>
</feature>
<evidence type="ECO:0008006" key="4">
    <source>
        <dbReference type="Google" id="ProtNLM"/>
    </source>
</evidence>
<keyword evidence="1" id="KW-0175">Coiled coil</keyword>